<protein>
    <submittedName>
        <fullName evidence="2">DinB family protein</fullName>
    </submittedName>
</protein>
<keyword evidence="3" id="KW-1185">Reference proteome</keyword>
<feature type="domain" description="DinB-like" evidence="1">
    <location>
        <begin position="28"/>
        <end position="150"/>
    </location>
</feature>
<dbReference type="InterPro" id="IPR024775">
    <property type="entry name" value="DinB-like"/>
</dbReference>
<reference evidence="2 3" key="1">
    <citation type="submission" date="2022-02" db="EMBL/GenBank/DDBJ databases">
        <title>Paenibacillus sp. MBLB1776 Whole Genome Shotgun Sequencing.</title>
        <authorList>
            <person name="Hwang C.Y."/>
            <person name="Cho E.-S."/>
            <person name="Seo M.-J."/>
        </authorList>
    </citation>
    <scope>NUCLEOTIDE SEQUENCE [LARGE SCALE GENOMIC DNA]</scope>
    <source>
        <strain evidence="2 3">MBLB1776</strain>
    </source>
</reference>
<evidence type="ECO:0000313" key="3">
    <source>
        <dbReference type="Proteomes" id="UP001305702"/>
    </source>
</evidence>
<accession>A0AA96L9M3</accession>
<gene>
    <name evidence="2" type="ORF">MJA45_15655</name>
</gene>
<dbReference type="InterPro" id="IPR034660">
    <property type="entry name" value="DinB/YfiT-like"/>
</dbReference>
<dbReference type="Gene3D" id="1.20.120.450">
    <property type="entry name" value="dinb family like domain"/>
    <property type="match status" value="1"/>
</dbReference>
<evidence type="ECO:0000259" key="1">
    <source>
        <dbReference type="Pfam" id="PF12867"/>
    </source>
</evidence>
<dbReference type="Pfam" id="PF12867">
    <property type="entry name" value="DinB_2"/>
    <property type="match status" value="1"/>
</dbReference>
<proteinExistence type="predicted"/>
<dbReference type="SUPFAM" id="SSF109854">
    <property type="entry name" value="DinB/YfiT-like putative metalloenzymes"/>
    <property type="match status" value="1"/>
</dbReference>
<dbReference type="EMBL" id="CP130318">
    <property type="protein sequence ID" value="WNQ09083.1"/>
    <property type="molecule type" value="Genomic_DNA"/>
</dbReference>
<sequence length="166" mass="18815">MNEPSKFARVILEQFTSTWDKDEWVVPLRRALEGVSAKEAAWVPPGSGNTIWQTVNHMSFYNERILGRLTGGALPETDTNTQTFGEPGNPEDEAGWKETTARAFELAGKIREALTTVTEEQLETIIGEGYTLRDSLTYWVTHDSFHGGQIVLLRKLQNHWPETIWP</sequence>
<organism evidence="2 3">
    <name type="scientific">Paenibacillus aurantius</name>
    <dbReference type="NCBI Taxonomy" id="2918900"/>
    <lineage>
        <taxon>Bacteria</taxon>
        <taxon>Bacillati</taxon>
        <taxon>Bacillota</taxon>
        <taxon>Bacilli</taxon>
        <taxon>Bacillales</taxon>
        <taxon>Paenibacillaceae</taxon>
        <taxon>Paenibacillus</taxon>
    </lineage>
</organism>
<dbReference type="Proteomes" id="UP001305702">
    <property type="component" value="Chromosome"/>
</dbReference>
<dbReference type="KEGG" id="paun:MJA45_15655"/>
<evidence type="ECO:0000313" key="2">
    <source>
        <dbReference type="EMBL" id="WNQ09083.1"/>
    </source>
</evidence>
<name>A0AA96L9M3_9BACL</name>
<dbReference type="RefSeq" id="WP_315602850.1">
    <property type="nucleotide sequence ID" value="NZ_CP130318.1"/>
</dbReference>
<dbReference type="AlphaFoldDB" id="A0AA96L9M3"/>